<accession>S3H3L3</accession>
<keyword evidence="1" id="KW-0547">Nucleotide-binding</keyword>
<proteinExistence type="predicted"/>
<organism evidence="1 2">
    <name type="scientific">Rhizobium grahamii CCGE 502</name>
    <dbReference type="NCBI Taxonomy" id="990285"/>
    <lineage>
        <taxon>Bacteria</taxon>
        <taxon>Pseudomonadati</taxon>
        <taxon>Pseudomonadota</taxon>
        <taxon>Alphaproteobacteria</taxon>
        <taxon>Hyphomicrobiales</taxon>
        <taxon>Rhizobiaceae</taxon>
        <taxon>Rhizobium/Agrobacterium group</taxon>
        <taxon>Rhizobium</taxon>
    </lineage>
</organism>
<evidence type="ECO:0000313" key="1">
    <source>
        <dbReference type="EMBL" id="EPE93757.1"/>
    </source>
</evidence>
<keyword evidence="2" id="KW-1185">Reference proteome</keyword>
<evidence type="ECO:0000313" key="2">
    <source>
        <dbReference type="Proteomes" id="UP000014411"/>
    </source>
</evidence>
<gene>
    <name evidence="1" type="ORF">RGCCGE502_33201</name>
</gene>
<comment type="caution">
    <text evidence="1">The sequence shown here is derived from an EMBL/GenBank/DDBJ whole genome shotgun (WGS) entry which is preliminary data.</text>
</comment>
<dbReference type="EMBL" id="AEYE02000038">
    <property type="protein sequence ID" value="EPE93757.1"/>
    <property type="molecule type" value="Genomic_DNA"/>
</dbReference>
<dbReference type="GO" id="GO:0005524">
    <property type="term" value="F:ATP binding"/>
    <property type="evidence" value="ECO:0007669"/>
    <property type="project" value="UniProtKB-KW"/>
</dbReference>
<geneLocation type="plasmid" evidence="1">
    <name>pRg502a</name>
</geneLocation>
<dbReference type="HOGENOM" id="CLU_1585180_0_0_5"/>
<keyword evidence="1" id="KW-0067">ATP-binding</keyword>
<reference evidence="1 2" key="1">
    <citation type="journal article" date="2012" name="J. Bacteriol.">
        <title>Genome sequence of Rhizobium grahamii CCGE502, a broad-host-range symbiont with low nodulation competitiveness in Phaseolus vulgaris.</title>
        <authorList>
            <person name="Althabegoiti M.J."/>
            <person name="Lozano L."/>
            <person name="Torres-Tejerizo G."/>
            <person name="Ormeno-Orrillo E."/>
            <person name="Rogel M.A."/>
            <person name="Gonzalez V."/>
            <person name="Martinez-Romero E."/>
        </authorList>
    </citation>
    <scope>NUCLEOTIDE SEQUENCE [LARGE SCALE GENOMIC DNA]</scope>
    <source>
        <strain evidence="1 2">CCGE 502</strain>
        <plasmid evidence="1">pRg502a</plasmid>
    </source>
</reference>
<dbReference type="AlphaFoldDB" id="S3H3L3"/>
<dbReference type="Proteomes" id="UP000014411">
    <property type="component" value="Unassembled WGS sequence"/>
</dbReference>
<name>S3H3L3_9HYPH</name>
<keyword evidence="1" id="KW-0614">Plasmid</keyword>
<sequence>MFSNLFKTDLLILDDWGLEKLNDDQRAISSRTSKTATSGDRRTSSARCAWIAGTRLLQTQCSPMPSWILVHNAYRIDLSGEGMRKQRSPGAPEHLEEAFRVSEPLFPEVGILLRPRNALPFLLGTGVGHGGNGKLNAGVVSQLICWIILKGPDAGLSRDRLPRKAVGL</sequence>
<protein>
    <submittedName>
        <fullName evidence="1">Putative insertion sequence ATP-binding protein y4pL</fullName>
    </submittedName>
</protein>